<keyword evidence="1" id="KW-0378">Hydrolase</keyword>
<protein>
    <submittedName>
        <fullName evidence="1">Erythromycin esterase family protein</fullName>
        <ecNumber evidence="1">3.1.1.-</ecNumber>
    </submittedName>
</protein>
<dbReference type="Gene3D" id="3.30.1870.10">
    <property type="entry name" value="EreA-like, domain 2"/>
    <property type="match status" value="1"/>
</dbReference>
<dbReference type="EMBL" id="JBHSWD010000006">
    <property type="protein sequence ID" value="MFC6593179.1"/>
    <property type="molecule type" value="Genomic_DNA"/>
</dbReference>
<dbReference type="Pfam" id="PF05139">
    <property type="entry name" value="Erythro_esteras"/>
    <property type="match status" value="1"/>
</dbReference>
<dbReference type="GO" id="GO:0016787">
    <property type="term" value="F:hydrolase activity"/>
    <property type="evidence" value="ECO:0007669"/>
    <property type="project" value="UniProtKB-KW"/>
</dbReference>
<sequence>MATAKVIGVGEGSHGTHEHFALKSKMFQELVEKHGFTVLALETNPSSMHKVNAYITGQSDDLKEAVNGLEMFIWRNTDLRDLLVWMREYNGKHPSAPLKVIGIDVQNPLASARRVAELTQDPELLRALAPFTSLEEGLSTELKKPGAAEQFTAYAAAVVNRANALPADTVNLAEIRRLALNVQQGILAAAGQVPRDELMARNVLAELQHHPEARMMLWAHNGHILKAPEAGAEFDMGRRLKDALGHDYRTVGMTFAGGEVNAVSSEEPNKGFQAIRLADAWPDAPEALMTYTQLTMWLTAQEMQQGYLAEYFSGRLPIRHIGQTSRSGLLGYTYVNFPEAFDVVVFNQRSTPSTPAR</sequence>
<accession>A0ABW1YJX0</accession>
<dbReference type="CDD" id="cd14728">
    <property type="entry name" value="Ere-like"/>
    <property type="match status" value="1"/>
</dbReference>
<dbReference type="EC" id="3.1.1.-" evidence="1"/>
<name>A0ABW1YJX0_9DEIO</name>
<dbReference type="RefSeq" id="WP_380084252.1">
    <property type="nucleotide sequence ID" value="NZ_JBHSWD010000006.1"/>
</dbReference>
<evidence type="ECO:0000313" key="2">
    <source>
        <dbReference type="Proteomes" id="UP001596297"/>
    </source>
</evidence>
<evidence type="ECO:0000313" key="1">
    <source>
        <dbReference type="EMBL" id="MFC6593179.1"/>
    </source>
</evidence>
<proteinExistence type="predicted"/>
<dbReference type="Gene3D" id="1.20.1440.30">
    <property type="entry name" value="Biosynthetic Protein domain"/>
    <property type="match status" value="1"/>
</dbReference>
<dbReference type="InterPro" id="IPR007815">
    <property type="entry name" value="Emycin_Estase"/>
</dbReference>
<dbReference type="PANTHER" id="PTHR31299">
    <property type="entry name" value="ESTERASE, PUTATIVE (AFU_ORTHOLOGUE AFUA_1G05850)-RELATED"/>
    <property type="match status" value="1"/>
</dbReference>
<keyword evidence="2" id="KW-1185">Reference proteome</keyword>
<comment type="caution">
    <text evidence="1">The sequence shown here is derived from an EMBL/GenBank/DDBJ whole genome shotgun (WGS) entry which is preliminary data.</text>
</comment>
<dbReference type="Gene3D" id="3.40.1660.10">
    <property type="entry name" value="EreA-like (biosynthetic domain)"/>
    <property type="match status" value="1"/>
</dbReference>
<dbReference type="SUPFAM" id="SSF159501">
    <property type="entry name" value="EreA/ChaN-like"/>
    <property type="match status" value="1"/>
</dbReference>
<gene>
    <name evidence="1" type="ORF">ACFP81_14930</name>
</gene>
<dbReference type="Proteomes" id="UP001596297">
    <property type="component" value="Unassembled WGS sequence"/>
</dbReference>
<dbReference type="InterPro" id="IPR052036">
    <property type="entry name" value="Hydrolase/PRTase-associated"/>
</dbReference>
<organism evidence="1 2">
    <name type="scientific">Deinococcus lacus</name>
    <dbReference type="NCBI Taxonomy" id="392561"/>
    <lineage>
        <taxon>Bacteria</taxon>
        <taxon>Thermotogati</taxon>
        <taxon>Deinococcota</taxon>
        <taxon>Deinococci</taxon>
        <taxon>Deinococcales</taxon>
        <taxon>Deinococcaceae</taxon>
        <taxon>Deinococcus</taxon>
    </lineage>
</organism>
<reference evidence="2" key="1">
    <citation type="journal article" date="2019" name="Int. J. Syst. Evol. Microbiol.">
        <title>The Global Catalogue of Microorganisms (GCM) 10K type strain sequencing project: providing services to taxonomists for standard genome sequencing and annotation.</title>
        <authorList>
            <consortium name="The Broad Institute Genomics Platform"/>
            <consortium name="The Broad Institute Genome Sequencing Center for Infectious Disease"/>
            <person name="Wu L."/>
            <person name="Ma J."/>
        </authorList>
    </citation>
    <scope>NUCLEOTIDE SEQUENCE [LARGE SCALE GENOMIC DNA]</scope>
    <source>
        <strain evidence="2">CGMCC 1.15772</strain>
    </source>
</reference>
<dbReference type="PANTHER" id="PTHR31299:SF0">
    <property type="entry name" value="ESTERASE, PUTATIVE (AFU_ORTHOLOGUE AFUA_1G05850)-RELATED"/>
    <property type="match status" value="1"/>
</dbReference>